<dbReference type="NCBIfam" id="TIGR04560">
    <property type="entry name" value="ribo_THX"/>
    <property type="match status" value="1"/>
</dbReference>
<evidence type="ECO:0000256" key="4">
    <source>
        <dbReference type="SAM" id="MobiDB-lite"/>
    </source>
</evidence>
<accession>A0A1N7JJ97</accession>
<dbReference type="EMBL" id="FTOI01000002">
    <property type="protein sequence ID" value="SIS49398.1"/>
    <property type="molecule type" value="Genomic_DNA"/>
</dbReference>
<dbReference type="GO" id="GO:1990904">
    <property type="term" value="C:ribonucleoprotein complex"/>
    <property type="evidence" value="ECO:0007669"/>
    <property type="project" value="UniProtKB-KW"/>
</dbReference>
<evidence type="ECO:0000313" key="6">
    <source>
        <dbReference type="Proteomes" id="UP000185839"/>
    </source>
</evidence>
<dbReference type="AlphaFoldDB" id="A0A1N7JJ97"/>
<proteinExistence type="inferred from homology"/>
<dbReference type="InterPro" id="IPR031414">
    <property type="entry name" value="Ribosomal_bTHX"/>
</dbReference>
<keyword evidence="6" id="KW-1185">Reference proteome</keyword>
<comment type="similarity">
    <text evidence="1">Belongs to the bacterial ribosomal protein bTHX family.</text>
</comment>
<feature type="compositionally biased region" description="Basic residues" evidence="4">
    <location>
        <begin position="1"/>
        <end position="12"/>
    </location>
</feature>
<dbReference type="Pfam" id="PF17070">
    <property type="entry name" value="Thx"/>
    <property type="match status" value="1"/>
</dbReference>
<gene>
    <name evidence="5" type="ORF">SAMN05421789_102138</name>
</gene>
<evidence type="ECO:0000256" key="2">
    <source>
        <dbReference type="ARBA" id="ARBA00022980"/>
    </source>
</evidence>
<evidence type="ECO:0000256" key="3">
    <source>
        <dbReference type="ARBA" id="ARBA00023274"/>
    </source>
</evidence>
<organism evidence="5 6">
    <name type="scientific">Kaistella chaponensis</name>
    <dbReference type="NCBI Taxonomy" id="713588"/>
    <lineage>
        <taxon>Bacteria</taxon>
        <taxon>Pseudomonadati</taxon>
        <taxon>Bacteroidota</taxon>
        <taxon>Flavobacteriia</taxon>
        <taxon>Flavobacteriales</taxon>
        <taxon>Weeksellaceae</taxon>
        <taxon>Chryseobacterium group</taxon>
        <taxon>Kaistella</taxon>
    </lineage>
</organism>
<evidence type="ECO:0000256" key="1">
    <source>
        <dbReference type="ARBA" id="ARBA00010834"/>
    </source>
</evidence>
<dbReference type="InterPro" id="IPR030826">
    <property type="entry name" value="Ribosomal_bTHX/bTHXc/bTHXm"/>
</dbReference>
<sequence>MGKGDKKSRKGKVISGSYGNTRPRKSSSVANIPVKVLDEVDKKASKEKVRKEVGFPTEKSENATVEKKPKAEAKPKVEKKEENPEDQPKA</sequence>
<reference evidence="6" key="1">
    <citation type="submission" date="2017-01" db="EMBL/GenBank/DDBJ databases">
        <authorList>
            <person name="Varghese N."/>
            <person name="Submissions S."/>
        </authorList>
    </citation>
    <scope>NUCLEOTIDE SEQUENCE [LARGE SCALE GENOMIC DNA]</scope>
    <source>
        <strain evidence="6">DSM 23145</strain>
    </source>
</reference>
<dbReference type="RefSeq" id="WP_076385104.1">
    <property type="nucleotide sequence ID" value="NZ_DAOOBN010000031.1"/>
</dbReference>
<evidence type="ECO:0000313" key="5">
    <source>
        <dbReference type="EMBL" id="SIS49398.1"/>
    </source>
</evidence>
<keyword evidence="3" id="KW-0687">Ribonucleoprotein</keyword>
<feature type="compositionally biased region" description="Basic and acidic residues" evidence="4">
    <location>
        <begin position="36"/>
        <end position="90"/>
    </location>
</feature>
<dbReference type="Proteomes" id="UP000185839">
    <property type="component" value="Unassembled WGS sequence"/>
</dbReference>
<dbReference type="GO" id="GO:0005840">
    <property type="term" value="C:ribosome"/>
    <property type="evidence" value="ECO:0007669"/>
    <property type="project" value="UniProtKB-KW"/>
</dbReference>
<protein>
    <submittedName>
        <fullName evidence="5">Ribosomal small subunit protein bTHX</fullName>
    </submittedName>
</protein>
<feature type="region of interest" description="Disordered" evidence="4">
    <location>
        <begin position="1"/>
        <end position="90"/>
    </location>
</feature>
<name>A0A1N7JJ97_9FLAO</name>
<keyword evidence="2" id="KW-0689">Ribosomal protein</keyword>